<evidence type="ECO:0000259" key="1">
    <source>
        <dbReference type="Pfam" id="PF01593"/>
    </source>
</evidence>
<dbReference type="EMBL" id="CP101527">
    <property type="protein sequence ID" value="UZW75337.1"/>
    <property type="molecule type" value="Genomic_DNA"/>
</dbReference>
<dbReference type="Gene3D" id="3.50.50.60">
    <property type="entry name" value="FAD/NAD(P)-binding domain"/>
    <property type="match status" value="1"/>
</dbReference>
<dbReference type="GO" id="GO:0016491">
    <property type="term" value="F:oxidoreductase activity"/>
    <property type="evidence" value="ECO:0007669"/>
    <property type="project" value="InterPro"/>
</dbReference>
<dbReference type="RefSeq" id="WP_251810778.1">
    <property type="nucleotide sequence ID" value="NZ_CP101527.1"/>
</dbReference>
<dbReference type="GO" id="GO:0008767">
    <property type="term" value="F:UDP-galactopyranose mutase activity"/>
    <property type="evidence" value="ECO:0007669"/>
    <property type="project" value="TreeGrafter"/>
</dbReference>
<proteinExistence type="predicted"/>
<dbReference type="PANTHER" id="PTHR21197">
    <property type="entry name" value="UDP-GALACTOPYRANOSE MUTASE"/>
    <property type="match status" value="1"/>
</dbReference>
<sequence>MELSKKGHRVAVLGAGPSGLMAAWELQKAGFLVTVIEADERVGGLAATHVFEGKGGTYRFDFGGHRFITHNPELLVFIEELMEDDLLHSIRSSVIRYRDRTYDYPLALGNILKNAPWSLLAGVAKDLLFVLPFTKAVDDRESASFADWIESRFGTTLYRHFFEGYTGKLWGIDPKDLSADWAAQRISLIDLKEVARRLLPRSSDTPRTYARSYRYPKYGFGAIFDRLKERLEANGATILLNAPVTGVRTEKGQIKSVSFKQQGQVEALETDYVVSTLPMPLMMSFLGEQSELKFRALRFLNMPMNMENISTNTWQYLSDPDILATRLQEPRRRSPFMAPDGKTSMMLEIPCWKGDEIWSMEDHRLFERAKQDMNRLGVNMNKATGECFSSYAEFAYPLMSKGYQSERNKNAECLNQYNNLVMCGRQGTFRYIFTDTAMEMGQLAARSLIDQQDYRKRIFEFRNEKTVIETQSVA</sequence>
<dbReference type="PANTHER" id="PTHR21197:SF0">
    <property type="entry name" value="UDP-GALACTOPYRANOSE MUTASE"/>
    <property type="match status" value="1"/>
</dbReference>
<dbReference type="InterPro" id="IPR036188">
    <property type="entry name" value="FAD/NAD-bd_sf"/>
</dbReference>
<dbReference type="InterPro" id="IPR002937">
    <property type="entry name" value="Amino_oxidase"/>
</dbReference>
<gene>
    <name evidence="2" type="ORF">NNL22_01640</name>
</gene>
<accession>A0A9E8KQX3</accession>
<evidence type="ECO:0000313" key="2">
    <source>
        <dbReference type="EMBL" id="UZW75337.1"/>
    </source>
</evidence>
<keyword evidence="3" id="KW-1185">Reference proteome</keyword>
<dbReference type="GO" id="GO:0005829">
    <property type="term" value="C:cytosol"/>
    <property type="evidence" value="ECO:0007669"/>
    <property type="project" value="TreeGrafter"/>
</dbReference>
<dbReference type="PRINTS" id="PR00419">
    <property type="entry name" value="ADXRDTASE"/>
</dbReference>
<name>A0A9E8KQX3_9ALTE</name>
<dbReference type="NCBIfam" id="NF005547">
    <property type="entry name" value="PRK07208.1-3"/>
    <property type="match status" value="1"/>
</dbReference>
<dbReference type="KEGG" id="asem:NNL22_01640"/>
<organism evidence="2 3">
    <name type="scientific">Alkalimarinus sediminis</name>
    <dbReference type="NCBI Taxonomy" id="1632866"/>
    <lineage>
        <taxon>Bacteria</taxon>
        <taxon>Pseudomonadati</taxon>
        <taxon>Pseudomonadota</taxon>
        <taxon>Gammaproteobacteria</taxon>
        <taxon>Alteromonadales</taxon>
        <taxon>Alteromonadaceae</taxon>
        <taxon>Alkalimarinus</taxon>
    </lineage>
</organism>
<feature type="domain" description="Amine oxidase" evidence="1">
    <location>
        <begin position="18"/>
        <end position="448"/>
    </location>
</feature>
<reference evidence="2" key="1">
    <citation type="submission" date="2022-07" db="EMBL/GenBank/DDBJ databases">
        <title>Alkalimarinus sp. nov., isolated from gut of a Alitta virens.</title>
        <authorList>
            <person name="Yang A.I."/>
            <person name="Shin N.-R."/>
        </authorList>
    </citation>
    <scope>NUCLEOTIDE SEQUENCE</scope>
    <source>
        <strain evidence="2">FA028</strain>
    </source>
</reference>
<protein>
    <submittedName>
        <fullName evidence="2">FAD-dependent oxidoreductase</fullName>
    </submittedName>
</protein>
<dbReference type="AlphaFoldDB" id="A0A9E8KQX3"/>
<dbReference type="GO" id="GO:0050660">
    <property type="term" value="F:flavin adenine dinucleotide binding"/>
    <property type="evidence" value="ECO:0007669"/>
    <property type="project" value="TreeGrafter"/>
</dbReference>
<dbReference type="Pfam" id="PF01593">
    <property type="entry name" value="Amino_oxidase"/>
    <property type="match status" value="1"/>
</dbReference>
<dbReference type="SUPFAM" id="SSF51905">
    <property type="entry name" value="FAD/NAD(P)-binding domain"/>
    <property type="match status" value="1"/>
</dbReference>
<evidence type="ECO:0000313" key="3">
    <source>
        <dbReference type="Proteomes" id="UP001164472"/>
    </source>
</evidence>
<dbReference type="Proteomes" id="UP001164472">
    <property type="component" value="Chromosome"/>
</dbReference>